<name>A4BH16_9GAMM</name>
<comment type="caution">
    <text evidence="3">The sequence shown here is derived from an EMBL/GenBank/DDBJ whole genome shotgun (WGS) entry which is preliminary data.</text>
</comment>
<protein>
    <submittedName>
        <fullName evidence="3">Extragenic suppressor protein SuhB</fullName>
    </submittedName>
</protein>
<evidence type="ECO:0000256" key="1">
    <source>
        <dbReference type="ARBA" id="ARBA00009759"/>
    </source>
</evidence>
<dbReference type="PRINTS" id="PR00377">
    <property type="entry name" value="IMPHPHTASES"/>
</dbReference>
<gene>
    <name evidence="3" type="ORF">MED297_14875</name>
</gene>
<dbReference type="Proteomes" id="UP000005953">
    <property type="component" value="Unassembled WGS sequence"/>
</dbReference>
<comment type="cofactor">
    <cofactor evidence="2">
        <name>Mg(2+)</name>
        <dbReference type="ChEBI" id="CHEBI:18420"/>
    </cofactor>
</comment>
<reference evidence="3 4" key="1">
    <citation type="submission" date="2006-02" db="EMBL/GenBank/DDBJ databases">
        <authorList>
            <person name="Pinhassi J."/>
            <person name="Pedros-Alio C."/>
            <person name="Ferriera S."/>
            <person name="Johnson J."/>
            <person name="Kravitz S."/>
            <person name="Halpern A."/>
            <person name="Remington K."/>
            <person name="Beeson K."/>
            <person name="Tran B."/>
            <person name="Rogers Y.-H."/>
            <person name="Friedman R."/>
            <person name="Venter J.C."/>
        </authorList>
    </citation>
    <scope>NUCLEOTIDE SEQUENCE [LARGE SCALE GENOMIC DNA]</scope>
    <source>
        <strain evidence="3 4">MED297</strain>
    </source>
</reference>
<evidence type="ECO:0000313" key="4">
    <source>
        <dbReference type="Proteomes" id="UP000005953"/>
    </source>
</evidence>
<dbReference type="SUPFAM" id="SSF56655">
    <property type="entry name" value="Carbohydrate phosphatase"/>
    <property type="match status" value="1"/>
</dbReference>
<keyword evidence="2" id="KW-0460">Magnesium</keyword>
<proteinExistence type="inferred from homology"/>
<dbReference type="GO" id="GO:0007165">
    <property type="term" value="P:signal transduction"/>
    <property type="evidence" value="ECO:0007669"/>
    <property type="project" value="TreeGrafter"/>
</dbReference>
<dbReference type="EMBL" id="AAOE01000019">
    <property type="protein sequence ID" value="EAR08515.1"/>
    <property type="molecule type" value="Genomic_DNA"/>
</dbReference>
<accession>A4BH16</accession>
<evidence type="ECO:0000313" key="3">
    <source>
        <dbReference type="EMBL" id="EAR08515.1"/>
    </source>
</evidence>
<keyword evidence="4" id="KW-1185">Reference proteome</keyword>
<dbReference type="OrthoDB" id="9785695at2"/>
<dbReference type="GO" id="GO:0008934">
    <property type="term" value="F:inositol monophosphate 1-phosphatase activity"/>
    <property type="evidence" value="ECO:0007669"/>
    <property type="project" value="TreeGrafter"/>
</dbReference>
<dbReference type="GO" id="GO:0006020">
    <property type="term" value="P:inositol metabolic process"/>
    <property type="evidence" value="ECO:0007669"/>
    <property type="project" value="TreeGrafter"/>
</dbReference>
<dbReference type="Gene3D" id="3.40.190.80">
    <property type="match status" value="1"/>
</dbReference>
<dbReference type="PANTHER" id="PTHR20854">
    <property type="entry name" value="INOSITOL MONOPHOSPHATASE"/>
    <property type="match status" value="1"/>
</dbReference>
<dbReference type="Pfam" id="PF00459">
    <property type="entry name" value="Inositol_P"/>
    <property type="match status" value="1"/>
</dbReference>
<evidence type="ECO:0000256" key="2">
    <source>
        <dbReference type="PIRSR" id="PIRSR600760-2"/>
    </source>
</evidence>
<organism evidence="3 4">
    <name type="scientific">Reinekea blandensis MED297</name>
    <dbReference type="NCBI Taxonomy" id="314283"/>
    <lineage>
        <taxon>Bacteria</taxon>
        <taxon>Pseudomonadati</taxon>
        <taxon>Pseudomonadota</taxon>
        <taxon>Gammaproteobacteria</taxon>
        <taxon>Oceanospirillales</taxon>
        <taxon>Saccharospirillaceae</taxon>
        <taxon>Reinekea</taxon>
    </lineage>
</organism>
<dbReference type="RefSeq" id="WP_008043043.1">
    <property type="nucleotide sequence ID" value="NZ_CH724150.1"/>
</dbReference>
<dbReference type="STRING" id="314283.MED297_14875"/>
<feature type="binding site" evidence="2">
    <location>
        <position position="204"/>
    </location>
    <ligand>
        <name>Mg(2+)</name>
        <dbReference type="ChEBI" id="CHEBI:18420"/>
        <label>1</label>
        <note>catalytic</note>
    </ligand>
</feature>
<dbReference type="Gene3D" id="3.30.540.10">
    <property type="entry name" value="Fructose-1,6-Bisphosphatase, subunit A, domain 1"/>
    <property type="match status" value="1"/>
</dbReference>
<dbReference type="InterPro" id="IPR000760">
    <property type="entry name" value="Inositol_monophosphatase-like"/>
</dbReference>
<keyword evidence="2" id="KW-0479">Metal-binding</keyword>
<dbReference type="GO" id="GO:0046872">
    <property type="term" value="F:metal ion binding"/>
    <property type="evidence" value="ECO:0007669"/>
    <property type="project" value="UniProtKB-KW"/>
</dbReference>
<dbReference type="AlphaFoldDB" id="A4BH16"/>
<sequence>MQPILTIALRAAQSAADKLNYTVTNIAQLTAEGASRKDVFDKAIEDAAWRARKTIRTAHTRHHIDSVQIGMDESREWDGQSSWMIDVAVGETNLRNGYPIFLVNVSLYTKGKIDCAVVVNPMTEEFLTASKGRGVQLGTRRVRTEYTPLTHAVAGVESTETEVVTHWLEKAGGLRMTGCSLQAFVDLAAGRVNIAVADELSESDMHTAMLIAQESGALTGDLNARPVKISQGALLAAPPKLFKQLLSR</sequence>
<dbReference type="PANTHER" id="PTHR20854:SF4">
    <property type="entry name" value="INOSITOL-1-MONOPHOSPHATASE-RELATED"/>
    <property type="match status" value="1"/>
</dbReference>
<comment type="similarity">
    <text evidence="1">Belongs to the inositol monophosphatase superfamily.</text>
</comment>
<dbReference type="HOGENOM" id="CLU_044118_0_0_6"/>